<dbReference type="Proteomes" id="UP000245021">
    <property type="component" value="Unassembled WGS sequence"/>
</dbReference>
<feature type="transmembrane region" description="Helical" evidence="1">
    <location>
        <begin position="139"/>
        <end position="156"/>
    </location>
</feature>
<keyword evidence="1" id="KW-0812">Transmembrane</keyword>
<evidence type="ECO:0000313" key="3">
    <source>
        <dbReference type="Proteomes" id="UP000245021"/>
    </source>
</evidence>
<organism evidence="2 3">
    <name type="scientific">Lactococcus termiticola</name>
    <dbReference type="NCBI Taxonomy" id="2169526"/>
    <lineage>
        <taxon>Bacteria</taxon>
        <taxon>Bacillati</taxon>
        <taxon>Bacillota</taxon>
        <taxon>Bacilli</taxon>
        <taxon>Lactobacillales</taxon>
        <taxon>Streptococcaceae</taxon>
        <taxon>Lactococcus</taxon>
    </lineage>
</organism>
<evidence type="ECO:0000313" key="2">
    <source>
        <dbReference type="EMBL" id="GBG97103.1"/>
    </source>
</evidence>
<dbReference type="AlphaFoldDB" id="A0A2R5HGB3"/>
<gene>
    <name evidence="2" type="ORF">NtB2_01240</name>
</gene>
<evidence type="ECO:0000256" key="1">
    <source>
        <dbReference type="SAM" id="Phobius"/>
    </source>
</evidence>
<reference evidence="2 3" key="1">
    <citation type="journal article" date="2018" name="Genome Announc.">
        <title>Draft Genome Sequence of Lactococcus sp. Strain NtB2 (JCM 32569), Isolated from the Gut of the Higher Termite Nasutitermes takasagoensis.</title>
        <authorList>
            <person name="Noda S."/>
            <person name="Aihara C."/>
            <person name="Yuki M."/>
            <person name="Ohkuma M."/>
        </authorList>
    </citation>
    <scope>NUCLEOTIDE SEQUENCE [LARGE SCALE GENOMIC DNA]</scope>
    <source>
        <strain evidence="2 3">NtB2</strain>
    </source>
</reference>
<dbReference type="RefSeq" id="WP_109246063.1">
    <property type="nucleotide sequence ID" value="NZ_BFFO01000007.1"/>
</dbReference>
<protein>
    <submittedName>
        <fullName evidence="2">Uncharacterized protein</fullName>
    </submittedName>
</protein>
<feature type="transmembrane region" description="Helical" evidence="1">
    <location>
        <begin position="163"/>
        <end position="186"/>
    </location>
</feature>
<keyword evidence="1" id="KW-1133">Transmembrane helix</keyword>
<accession>A0A2R5HGB3</accession>
<dbReference type="EMBL" id="BFFO01000007">
    <property type="protein sequence ID" value="GBG97103.1"/>
    <property type="molecule type" value="Genomic_DNA"/>
</dbReference>
<keyword evidence="1" id="KW-0472">Membrane</keyword>
<comment type="caution">
    <text evidence="2">The sequence shown here is derived from an EMBL/GenBank/DDBJ whole genome shotgun (WGS) entry which is preliminary data.</text>
</comment>
<sequence length="189" mass="20927">METLKSYQVMYTNAPLLTEFSLKGMADAVTLASFHRHEGSFRVKAVDLAAAEKFAGQELARRFHSEPWASEVHFTVRGKELSRFEKKPWLDLSPFLAGNFKDELSDPAIASAKLDKIVLSILAVTFSGLSLLLSFLPFGGLFFALIGLVFVLLAWLKKHNRTLLLIAVVPLVLGTIISFILTGIFVESI</sequence>
<name>A0A2R5HGB3_9LACT</name>
<proteinExistence type="predicted"/>
<keyword evidence="3" id="KW-1185">Reference proteome</keyword>